<dbReference type="Gene3D" id="2.60.40.3630">
    <property type="match status" value="1"/>
</dbReference>
<name>A0AA86JGU7_9CLOT</name>
<reference evidence="1" key="1">
    <citation type="submission" date="2021-10" db="EMBL/GenBank/DDBJ databases">
        <authorList>
            <person name="Mesa V."/>
        </authorList>
    </citation>
    <scope>NUCLEOTIDE SEQUENCE</scope>
    <source>
        <strain evidence="1">CC3_PB</strain>
    </source>
</reference>
<accession>A0AA86JGU7</accession>
<gene>
    <name evidence="1" type="ORF">CNEO_41846</name>
</gene>
<proteinExistence type="predicted"/>
<protein>
    <submittedName>
        <fullName evidence="1">Ig-like_bact domain-containing protein</fullName>
    </submittedName>
</protein>
<dbReference type="EMBL" id="CAKJVE010000004">
    <property type="protein sequence ID" value="CAG9705404.1"/>
    <property type="molecule type" value="Genomic_DNA"/>
</dbReference>
<evidence type="ECO:0000313" key="2">
    <source>
        <dbReference type="Proteomes" id="UP000789738"/>
    </source>
</evidence>
<dbReference type="AlphaFoldDB" id="A0AA86JGU7"/>
<organism evidence="1 2">
    <name type="scientific">Clostridium neonatale</name>
    <dbReference type="NCBI Taxonomy" id="137838"/>
    <lineage>
        <taxon>Bacteria</taxon>
        <taxon>Bacillati</taxon>
        <taxon>Bacillota</taxon>
        <taxon>Clostridia</taxon>
        <taxon>Eubacteriales</taxon>
        <taxon>Clostridiaceae</taxon>
        <taxon>Clostridium</taxon>
    </lineage>
</organism>
<dbReference type="Proteomes" id="UP000789738">
    <property type="component" value="Unassembled WGS sequence"/>
</dbReference>
<comment type="caution">
    <text evidence="1">The sequence shown here is derived from an EMBL/GenBank/DDBJ whole genome shotgun (WGS) entry which is preliminary data.</text>
</comment>
<dbReference type="Pfam" id="PF07523">
    <property type="entry name" value="Big_3"/>
    <property type="match status" value="1"/>
</dbReference>
<sequence>MNYKDYTDSTSGEKYINGHYVGVKHGTPTSDALNEDHTGYEVYKESIRQGTITQDALEKINVLTLVSISITTPATKLQYKVGEELDLTGLVVTGTYGGGIKKVINITKDNVTGFNSAMATESQALTITVDGIKTSYNIKIVQGD</sequence>
<evidence type="ECO:0000313" key="1">
    <source>
        <dbReference type="EMBL" id="CAG9705404.1"/>
    </source>
</evidence>
<dbReference type="RefSeq" id="WP_210886321.1">
    <property type="nucleotide sequence ID" value="NZ_CAKJVE010000004.1"/>
</dbReference>
<dbReference type="InterPro" id="IPR022038">
    <property type="entry name" value="Ig-like_bact"/>
</dbReference>